<comment type="similarity">
    <text evidence="1">Belongs to the HesA/MoeB/ThiF family.</text>
</comment>
<dbReference type="Gene3D" id="3.40.50.720">
    <property type="entry name" value="NAD(P)-binding Rossmann-like Domain"/>
    <property type="match status" value="1"/>
</dbReference>
<keyword evidence="3" id="KW-0808">Transferase</keyword>
<dbReference type="AlphaFoldDB" id="A0AAX4J957"/>
<dbReference type="GeneID" id="90540214"/>
<dbReference type="GO" id="GO:0005737">
    <property type="term" value="C:cytoplasm"/>
    <property type="evidence" value="ECO:0007669"/>
    <property type="project" value="TreeGrafter"/>
</dbReference>
<dbReference type="FunFam" id="3.40.50.720:FF:000080">
    <property type="entry name" value="Thiazole biosynthesis adenylyltransferase ThiF"/>
    <property type="match status" value="1"/>
</dbReference>
<evidence type="ECO:0000256" key="1">
    <source>
        <dbReference type="ARBA" id="ARBA00009919"/>
    </source>
</evidence>
<dbReference type="PANTHER" id="PTHR10953:SF102">
    <property type="entry name" value="ADENYLYLTRANSFERASE AND SULFURTRANSFERASE MOCS3"/>
    <property type="match status" value="1"/>
</dbReference>
<sequence length="362" mass="41562">MFHESDLLETERIKYSRQVIVPGVGIDNQIKLRNSSILIVGCGGLGSPLIMYMASCGIGKIGIVDHDKIEIHNLQRQIIYKESDVGHYKVDKAYEFIKNINSNIVLKKYKLKMDYNFKDIREYDILIDCTDNIDTRYVLSDLSREYNKDFICASVIRWEGHLYNLRASGPCYRCLYPNIKKTTVSCDENGIIGPICGIFGSLLGLEVIKTCLKSSDTKLITYNGVSDKYNTFKLRNKNPECPACNGKKQEHKKKEVKKIDDTDFKQIKKIQWTDVLANFDNFFIIDVRNTIHYNMLRIKNSINIPFLDLKNNLNFVNSEKTVLVLCKRGITSLKGAKILQDEGIECFSIEGGIDKYEKLYIK</sequence>
<dbReference type="SUPFAM" id="SSF69572">
    <property type="entry name" value="Activating enzymes of the ubiquitin-like proteins"/>
    <property type="match status" value="1"/>
</dbReference>
<name>A0AAX4J957_9MICR</name>
<feature type="domain" description="Rhodanese" evidence="2">
    <location>
        <begin position="278"/>
        <end position="358"/>
    </location>
</feature>
<keyword evidence="4" id="KW-1185">Reference proteome</keyword>
<dbReference type="CDD" id="cd00757">
    <property type="entry name" value="ThiF_MoeB_HesA_family"/>
    <property type="match status" value="1"/>
</dbReference>
<accession>A0AAX4J957</accession>
<dbReference type="KEGG" id="vnx:VNE69_01350"/>
<dbReference type="InterPro" id="IPR035985">
    <property type="entry name" value="Ubiquitin-activating_enz"/>
</dbReference>
<evidence type="ECO:0000259" key="2">
    <source>
        <dbReference type="PROSITE" id="PS50206"/>
    </source>
</evidence>
<dbReference type="PROSITE" id="PS50206">
    <property type="entry name" value="RHODANESE_3"/>
    <property type="match status" value="1"/>
</dbReference>
<dbReference type="InterPro" id="IPR036873">
    <property type="entry name" value="Rhodanese-like_dom_sf"/>
</dbReference>
<dbReference type="Proteomes" id="UP001334084">
    <property type="component" value="Chromosome 1"/>
</dbReference>
<proteinExistence type="inferred from homology"/>
<dbReference type="RefSeq" id="XP_065328558.1">
    <property type="nucleotide sequence ID" value="XM_065472486.1"/>
</dbReference>
<keyword evidence="3" id="KW-0548">Nucleotidyltransferase</keyword>
<dbReference type="Pfam" id="PF00581">
    <property type="entry name" value="Rhodanese"/>
    <property type="match status" value="1"/>
</dbReference>
<dbReference type="GO" id="GO:0016779">
    <property type="term" value="F:nucleotidyltransferase activity"/>
    <property type="evidence" value="ECO:0007669"/>
    <property type="project" value="UniProtKB-KW"/>
</dbReference>
<dbReference type="GO" id="GO:0004792">
    <property type="term" value="F:thiosulfate-cyanide sulfurtransferase activity"/>
    <property type="evidence" value="ECO:0007669"/>
    <property type="project" value="TreeGrafter"/>
</dbReference>
<evidence type="ECO:0000313" key="4">
    <source>
        <dbReference type="Proteomes" id="UP001334084"/>
    </source>
</evidence>
<dbReference type="CDD" id="cd00158">
    <property type="entry name" value="RHOD"/>
    <property type="match status" value="1"/>
</dbReference>
<dbReference type="EMBL" id="CP142726">
    <property type="protein sequence ID" value="WUR02413.1"/>
    <property type="molecule type" value="Genomic_DNA"/>
</dbReference>
<evidence type="ECO:0000313" key="3">
    <source>
        <dbReference type="EMBL" id="WUR02413.1"/>
    </source>
</evidence>
<dbReference type="InterPro" id="IPR000594">
    <property type="entry name" value="ThiF_NAD_FAD-bd"/>
</dbReference>
<protein>
    <submittedName>
        <fullName evidence="3">Adenylyltransferase and sulfurtransferase (MOCS3)</fullName>
    </submittedName>
</protein>
<dbReference type="Pfam" id="PF00899">
    <property type="entry name" value="ThiF"/>
    <property type="match status" value="1"/>
</dbReference>
<dbReference type="GO" id="GO:0008641">
    <property type="term" value="F:ubiquitin-like modifier activating enzyme activity"/>
    <property type="evidence" value="ECO:0007669"/>
    <property type="project" value="InterPro"/>
</dbReference>
<dbReference type="InterPro" id="IPR001763">
    <property type="entry name" value="Rhodanese-like_dom"/>
</dbReference>
<dbReference type="SMART" id="SM00450">
    <property type="entry name" value="RHOD"/>
    <property type="match status" value="1"/>
</dbReference>
<dbReference type="PANTHER" id="PTHR10953">
    <property type="entry name" value="UBIQUITIN-ACTIVATING ENZYME E1"/>
    <property type="match status" value="1"/>
</dbReference>
<dbReference type="Gene3D" id="3.40.250.10">
    <property type="entry name" value="Rhodanese-like domain"/>
    <property type="match status" value="1"/>
</dbReference>
<gene>
    <name evidence="3" type="ORF">VNE69_01350</name>
</gene>
<dbReference type="InterPro" id="IPR045886">
    <property type="entry name" value="ThiF/MoeB/HesA"/>
</dbReference>
<organism evidence="3 4">
    <name type="scientific">Vairimorpha necatrix</name>
    <dbReference type="NCBI Taxonomy" id="6039"/>
    <lineage>
        <taxon>Eukaryota</taxon>
        <taxon>Fungi</taxon>
        <taxon>Fungi incertae sedis</taxon>
        <taxon>Microsporidia</taxon>
        <taxon>Nosematidae</taxon>
        <taxon>Vairimorpha</taxon>
    </lineage>
</organism>
<reference evidence="3" key="1">
    <citation type="journal article" date="2024" name="BMC Genomics">
        <title>Functional annotation of a divergent genome using sequence and structure-based similarity.</title>
        <authorList>
            <person name="Svedberg D."/>
            <person name="Winiger R.R."/>
            <person name="Berg A."/>
            <person name="Sharma H."/>
            <person name="Tellgren-Roth C."/>
            <person name="Debrunner-Vossbrinck B.A."/>
            <person name="Vossbrinck C.R."/>
            <person name="Barandun J."/>
        </authorList>
    </citation>
    <scope>NUCLEOTIDE SEQUENCE</scope>
    <source>
        <strain evidence="3">Illinois isolate</strain>
    </source>
</reference>